<dbReference type="Proteomes" id="UP000198414">
    <property type="component" value="Unassembled WGS sequence"/>
</dbReference>
<organism evidence="2 3">
    <name type="scientific">Secundilactobacillus pentosiphilus</name>
    <dbReference type="NCBI Taxonomy" id="1714682"/>
    <lineage>
        <taxon>Bacteria</taxon>
        <taxon>Bacillati</taxon>
        <taxon>Bacillota</taxon>
        <taxon>Bacilli</taxon>
        <taxon>Lactobacillales</taxon>
        <taxon>Lactobacillaceae</taxon>
        <taxon>Secundilactobacillus</taxon>
    </lineage>
</organism>
<dbReference type="Gene3D" id="1.10.10.2910">
    <property type="match status" value="1"/>
</dbReference>
<comment type="caution">
    <text evidence="2">The sequence shown here is derived from an EMBL/GenBank/DDBJ whole genome shotgun (WGS) entry which is preliminary data.</text>
</comment>
<evidence type="ECO:0000313" key="2">
    <source>
        <dbReference type="EMBL" id="GAX07191.1"/>
    </source>
</evidence>
<reference evidence="2 3" key="1">
    <citation type="submission" date="2015-11" db="EMBL/GenBank/DDBJ databases">
        <title>Draft genome sequences of new species of the genus Lactobacillus isolated from orchardgrass silage.</title>
        <authorList>
            <person name="Tohno M."/>
            <person name="Tanizawa Y."/>
            <person name="Arita M."/>
        </authorList>
    </citation>
    <scope>NUCLEOTIDE SEQUENCE [LARGE SCALE GENOMIC DNA]</scope>
    <source>
        <strain evidence="2 3">IWT25</strain>
    </source>
</reference>
<dbReference type="AlphaFoldDB" id="A0A1Z5J0E3"/>
<feature type="domain" description="IrrE N-terminal-like" evidence="1">
    <location>
        <begin position="36"/>
        <end position="69"/>
    </location>
</feature>
<name>A0A1Z5J0E3_9LACO</name>
<dbReference type="RefSeq" id="WP_089122074.1">
    <property type="nucleotide sequence ID" value="NZ_BCMI01000043.1"/>
</dbReference>
<evidence type="ECO:0000313" key="3">
    <source>
        <dbReference type="Proteomes" id="UP000198414"/>
    </source>
</evidence>
<protein>
    <recommendedName>
        <fullName evidence="1">IrrE N-terminal-like domain-containing protein</fullName>
    </recommendedName>
</protein>
<proteinExistence type="predicted"/>
<gene>
    <name evidence="2" type="ORF">IWT25_02539</name>
</gene>
<dbReference type="InterPro" id="IPR010359">
    <property type="entry name" value="IrrE_HExxH"/>
</dbReference>
<dbReference type="OrthoDB" id="2140771at2"/>
<dbReference type="Pfam" id="PF06114">
    <property type="entry name" value="Peptidase_M78"/>
    <property type="match status" value="1"/>
</dbReference>
<dbReference type="EMBL" id="BCMI01000043">
    <property type="protein sequence ID" value="GAX07191.1"/>
    <property type="molecule type" value="Genomic_DNA"/>
</dbReference>
<evidence type="ECO:0000259" key="1">
    <source>
        <dbReference type="Pfam" id="PF06114"/>
    </source>
</evidence>
<sequence length="99" mass="11484">MKLPKQVKVSGIIYSIVEKKHPEDEGHTVWGFTDYEISKIYIRKGLSEQKKRQTLMHELVHAMLHEAGEDERCNDESIVNPLGNMLDQVLQDNPELINR</sequence>
<accession>A0A1Z5J0E3</accession>